<dbReference type="InterPro" id="IPR000160">
    <property type="entry name" value="GGDEF_dom"/>
</dbReference>
<dbReference type="Gene3D" id="3.30.70.270">
    <property type="match status" value="1"/>
</dbReference>
<evidence type="ECO:0000256" key="2">
    <source>
        <dbReference type="ARBA" id="ARBA00034247"/>
    </source>
</evidence>
<dbReference type="CDD" id="cd01949">
    <property type="entry name" value="GGDEF"/>
    <property type="match status" value="1"/>
</dbReference>
<dbReference type="EC" id="2.7.7.65" evidence="1"/>
<dbReference type="AlphaFoldDB" id="A0A063Y0R7"/>
<protein>
    <recommendedName>
        <fullName evidence="1">diguanylate cyclase</fullName>
        <ecNumber evidence="1">2.7.7.65</ecNumber>
    </recommendedName>
</protein>
<proteinExistence type="predicted"/>
<dbReference type="PROSITE" id="PS50887">
    <property type="entry name" value="GGDEF"/>
    <property type="match status" value="1"/>
</dbReference>
<dbReference type="GO" id="GO:0043709">
    <property type="term" value="P:cell adhesion involved in single-species biofilm formation"/>
    <property type="evidence" value="ECO:0007669"/>
    <property type="project" value="TreeGrafter"/>
</dbReference>
<dbReference type="GO" id="GO:1902201">
    <property type="term" value="P:negative regulation of bacterial-type flagellum-dependent cell motility"/>
    <property type="evidence" value="ECO:0007669"/>
    <property type="project" value="TreeGrafter"/>
</dbReference>
<evidence type="ECO:0000313" key="4">
    <source>
        <dbReference type="EMBL" id="KDE39289.1"/>
    </source>
</evidence>
<dbReference type="InterPro" id="IPR029787">
    <property type="entry name" value="Nucleotide_cyclase"/>
</dbReference>
<keyword evidence="5" id="KW-1185">Reference proteome</keyword>
<dbReference type="InterPro" id="IPR043128">
    <property type="entry name" value="Rev_trsase/Diguanyl_cyclase"/>
</dbReference>
<dbReference type="OrthoDB" id="766410at2"/>
<dbReference type="RefSeq" id="WP_051632767.1">
    <property type="nucleotide sequence ID" value="NZ_JMSZ01000032.1"/>
</dbReference>
<evidence type="ECO:0000259" key="3">
    <source>
        <dbReference type="PROSITE" id="PS50887"/>
    </source>
</evidence>
<dbReference type="EMBL" id="JMSZ01000032">
    <property type="protein sequence ID" value="KDE39289.1"/>
    <property type="molecule type" value="Genomic_DNA"/>
</dbReference>
<dbReference type="InterPro" id="IPR050469">
    <property type="entry name" value="Diguanylate_Cyclase"/>
</dbReference>
<evidence type="ECO:0000256" key="1">
    <source>
        <dbReference type="ARBA" id="ARBA00012528"/>
    </source>
</evidence>
<dbReference type="PANTHER" id="PTHR45138:SF9">
    <property type="entry name" value="DIGUANYLATE CYCLASE DGCM-RELATED"/>
    <property type="match status" value="1"/>
</dbReference>
<dbReference type="SMART" id="SM00267">
    <property type="entry name" value="GGDEF"/>
    <property type="match status" value="1"/>
</dbReference>
<comment type="catalytic activity">
    <reaction evidence="2">
        <text>2 GTP = 3',3'-c-di-GMP + 2 diphosphate</text>
        <dbReference type="Rhea" id="RHEA:24898"/>
        <dbReference type="ChEBI" id="CHEBI:33019"/>
        <dbReference type="ChEBI" id="CHEBI:37565"/>
        <dbReference type="ChEBI" id="CHEBI:58805"/>
        <dbReference type="EC" id="2.7.7.65"/>
    </reaction>
</comment>
<dbReference type="GO" id="GO:0052621">
    <property type="term" value="F:diguanylate cyclase activity"/>
    <property type="evidence" value="ECO:0007669"/>
    <property type="project" value="UniProtKB-EC"/>
</dbReference>
<dbReference type="Pfam" id="PF00990">
    <property type="entry name" value="GGDEF"/>
    <property type="match status" value="1"/>
</dbReference>
<evidence type="ECO:0000313" key="5">
    <source>
        <dbReference type="Proteomes" id="UP000027318"/>
    </source>
</evidence>
<accession>A0A063Y0R7</accession>
<sequence>MKTKIIPALFDAAEAPMLLINDQVHEWSNARFRELPESLRRSVLTWAQNQSEDWLELEGYRFQRLQVEEHTAILGYIVDRNRLQRTLLLKLLPALQMGGDPYQNTAAVLGPLLGWKNCLAAKRKSNRTLEVLGHWQDGQLLSPTTLPLTGNAAQAFYEGESPKDQQKGLAREFPLDELIQETPSALWIGQRLDLPEQQGVGHLCIWNPPEHVDIDLAEWLLGLAADTLSAWLMSHAQAANKDYEPSNEPLDQLTGLPGPKTFDLALIHAVSTHQQTGQDFLVALVDIDGLTHINDQYGKPAGDRLIHRFADDLLNMCRRRDQVFRLGGDEFLLLMPITHTPPPVTKRLNRISAQIREKMPEFGLNLATATLSEVKGSGEELMLTIDQRLKALKSAK</sequence>
<dbReference type="Proteomes" id="UP000027318">
    <property type="component" value="Unassembled WGS sequence"/>
</dbReference>
<name>A0A063Y0R7_9GAMM</name>
<gene>
    <name evidence="4" type="ORF">ADINL_2418</name>
</gene>
<dbReference type="SUPFAM" id="SSF55073">
    <property type="entry name" value="Nucleotide cyclase"/>
    <property type="match status" value="1"/>
</dbReference>
<reference evidence="4 5" key="1">
    <citation type="journal article" date="2005" name="Int. J. Syst. Evol. Microbiol.">
        <title>Nitrincola lacisaponensis gen. nov., sp. nov., a novel alkaliphilic bacterium isolated from an alkaline, saline lake.</title>
        <authorList>
            <person name="Dimitriu P.A."/>
            <person name="Shukla S.K."/>
            <person name="Conradt J."/>
            <person name="Marquez M.C."/>
            <person name="Ventosa A."/>
            <person name="Maglia A."/>
            <person name="Peyton B.M."/>
            <person name="Pinkart H.C."/>
            <person name="Mormile M.R."/>
        </authorList>
    </citation>
    <scope>NUCLEOTIDE SEQUENCE [LARGE SCALE GENOMIC DNA]</scope>
    <source>
        <strain evidence="4 5">4CA</strain>
    </source>
</reference>
<organism evidence="4 5">
    <name type="scientific">Nitrincola lacisaponensis</name>
    <dbReference type="NCBI Taxonomy" id="267850"/>
    <lineage>
        <taxon>Bacteria</taxon>
        <taxon>Pseudomonadati</taxon>
        <taxon>Pseudomonadota</taxon>
        <taxon>Gammaproteobacteria</taxon>
        <taxon>Oceanospirillales</taxon>
        <taxon>Oceanospirillaceae</taxon>
        <taxon>Nitrincola</taxon>
    </lineage>
</organism>
<dbReference type="STRING" id="267850.ADINL_2418"/>
<comment type="caution">
    <text evidence="4">The sequence shown here is derived from an EMBL/GenBank/DDBJ whole genome shotgun (WGS) entry which is preliminary data.</text>
</comment>
<dbReference type="PANTHER" id="PTHR45138">
    <property type="entry name" value="REGULATORY COMPONENTS OF SENSORY TRANSDUCTION SYSTEM"/>
    <property type="match status" value="1"/>
</dbReference>
<feature type="domain" description="GGDEF" evidence="3">
    <location>
        <begin position="278"/>
        <end position="396"/>
    </location>
</feature>
<dbReference type="NCBIfam" id="TIGR00254">
    <property type="entry name" value="GGDEF"/>
    <property type="match status" value="1"/>
</dbReference>
<dbReference type="GO" id="GO:0005886">
    <property type="term" value="C:plasma membrane"/>
    <property type="evidence" value="ECO:0007669"/>
    <property type="project" value="TreeGrafter"/>
</dbReference>